<evidence type="ECO:0000313" key="3">
    <source>
        <dbReference type="Proteomes" id="UP000183832"/>
    </source>
</evidence>
<reference evidence="2 3" key="1">
    <citation type="submission" date="2015-04" db="EMBL/GenBank/DDBJ databases">
        <authorList>
            <person name="Syromyatnikov M.Y."/>
            <person name="Popov V.N."/>
        </authorList>
    </citation>
    <scope>NUCLEOTIDE SEQUENCE [LARGE SCALE GENOMIC DNA]</scope>
</reference>
<evidence type="ECO:0000256" key="1">
    <source>
        <dbReference type="SAM" id="SignalP"/>
    </source>
</evidence>
<dbReference type="EMBL" id="CVRI01000020">
    <property type="protein sequence ID" value="CRK90778.1"/>
    <property type="molecule type" value="Genomic_DNA"/>
</dbReference>
<gene>
    <name evidence="2" type="ORF">CLUMA_CG004470</name>
</gene>
<dbReference type="Proteomes" id="UP000183832">
    <property type="component" value="Unassembled WGS sequence"/>
</dbReference>
<protein>
    <submittedName>
        <fullName evidence="2">CLUMA_CG004470, isoform A</fullName>
    </submittedName>
</protein>
<accession>A0A1J1HT90</accession>
<feature type="signal peptide" evidence="1">
    <location>
        <begin position="1"/>
        <end position="21"/>
    </location>
</feature>
<proteinExistence type="predicted"/>
<feature type="chain" id="PRO_5012204635" evidence="1">
    <location>
        <begin position="22"/>
        <end position="87"/>
    </location>
</feature>
<evidence type="ECO:0000313" key="2">
    <source>
        <dbReference type="EMBL" id="CRK90778.1"/>
    </source>
</evidence>
<keyword evidence="3" id="KW-1185">Reference proteome</keyword>
<organism evidence="2 3">
    <name type="scientific">Clunio marinus</name>
    <dbReference type="NCBI Taxonomy" id="568069"/>
    <lineage>
        <taxon>Eukaryota</taxon>
        <taxon>Metazoa</taxon>
        <taxon>Ecdysozoa</taxon>
        <taxon>Arthropoda</taxon>
        <taxon>Hexapoda</taxon>
        <taxon>Insecta</taxon>
        <taxon>Pterygota</taxon>
        <taxon>Neoptera</taxon>
        <taxon>Endopterygota</taxon>
        <taxon>Diptera</taxon>
        <taxon>Nematocera</taxon>
        <taxon>Chironomoidea</taxon>
        <taxon>Chironomidae</taxon>
        <taxon>Clunio</taxon>
    </lineage>
</organism>
<sequence length="87" mass="9989">MKAIFFILLIAVVFVAMEASAEHLVGDESMNLVSNHGMIETLERKKEFRLNMIMTIDNEEDKNDQKNCNSDFHVECFSSNFVANNKM</sequence>
<keyword evidence="1" id="KW-0732">Signal</keyword>
<name>A0A1J1HT90_9DIPT</name>
<dbReference type="AlphaFoldDB" id="A0A1J1HT90"/>